<dbReference type="InterPro" id="IPR036696">
    <property type="entry name" value="YdfO-like_sf"/>
</dbReference>
<gene>
    <name evidence="1" type="ORF">SAMN05421741_11231</name>
</gene>
<dbReference type="InterPro" id="IPR009833">
    <property type="entry name" value="DUF1398"/>
</dbReference>
<proteinExistence type="predicted"/>
<name>A0A1I5CCS0_9FLAO</name>
<protein>
    <submittedName>
        <fullName evidence="1">Uncharacterized conserved protein YbcV, DUF1398 family</fullName>
    </submittedName>
</protein>
<dbReference type="AlphaFoldDB" id="A0A1I5CCS0"/>
<dbReference type="OrthoDB" id="1550456at2"/>
<keyword evidence="2" id="KW-1185">Reference proteome</keyword>
<dbReference type="Gene3D" id="3.30.1810.10">
    <property type="entry name" value="YdfO-like"/>
    <property type="match status" value="1"/>
</dbReference>
<dbReference type="RefSeq" id="WP_091523215.1">
    <property type="nucleotide sequence ID" value="NZ_FOVI01000012.1"/>
</dbReference>
<sequence>MFTVNEIHEAHTKVKSGADFPKYIQEIKKMGVKSFETWVKDSHTNYFGSNNFSTQSEAQYPDLSIQEISNKEEFARLLKIHQQGETDYFTFCHHCAETGVEKWVVDLDALTCTYYDKKGNEVLTEQIPG</sequence>
<reference evidence="2" key="1">
    <citation type="submission" date="2016-10" db="EMBL/GenBank/DDBJ databases">
        <authorList>
            <person name="Varghese N."/>
            <person name="Submissions S."/>
        </authorList>
    </citation>
    <scope>NUCLEOTIDE SEQUENCE [LARGE SCALE GENOMIC DNA]</scope>
    <source>
        <strain evidence="2">DS-12</strain>
    </source>
</reference>
<dbReference type="Proteomes" id="UP000199036">
    <property type="component" value="Unassembled WGS sequence"/>
</dbReference>
<dbReference type="EMBL" id="FOVI01000012">
    <property type="protein sequence ID" value="SFN84778.1"/>
    <property type="molecule type" value="Genomic_DNA"/>
</dbReference>
<dbReference type="SUPFAM" id="SSF160419">
    <property type="entry name" value="YdfO-like"/>
    <property type="match status" value="1"/>
</dbReference>
<evidence type="ECO:0000313" key="1">
    <source>
        <dbReference type="EMBL" id="SFN84778.1"/>
    </source>
</evidence>
<dbReference type="STRING" id="913024.SAMN05421741_11231"/>
<evidence type="ECO:0000313" key="2">
    <source>
        <dbReference type="Proteomes" id="UP000199036"/>
    </source>
</evidence>
<organism evidence="1 2">
    <name type="scientific">Paenimyroides ummariense</name>
    <dbReference type="NCBI Taxonomy" id="913024"/>
    <lineage>
        <taxon>Bacteria</taxon>
        <taxon>Pseudomonadati</taxon>
        <taxon>Bacteroidota</taxon>
        <taxon>Flavobacteriia</taxon>
        <taxon>Flavobacteriales</taxon>
        <taxon>Flavobacteriaceae</taxon>
        <taxon>Paenimyroides</taxon>
    </lineage>
</organism>
<dbReference type="Pfam" id="PF07166">
    <property type="entry name" value="DUF1398"/>
    <property type="match status" value="1"/>
</dbReference>
<accession>A0A1I5CCS0</accession>